<dbReference type="Pfam" id="PF13182">
    <property type="entry name" value="DUF4007"/>
    <property type="match status" value="1"/>
</dbReference>
<dbReference type="InterPro" id="IPR025248">
    <property type="entry name" value="DUF4007"/>
</dbReference>
<reference evidence="2" key="1">
    <citation type="submission" date="2024-05" db="EMBL/GenBank/DDBJ databases">
        <title>Copy number flexibility facilitates heteroresistance to increasing antibiotic pressure and threatens the beta-lactam pipeline.</title>
        <authorList>
            <person name="Choby J.E."/>
            <person name="Weiss D.S."/>
        </authorList>
    </citation>
    <scope>NUCLEOTIDE SEQUENCE</scope>
    <source>
        <strain evidence="2">Mu1197</strain>
    </source>
</reference>
<sequence>MQSTSESNRRVPAHFSGHETFPLRQMWLKKVVDQSTKDGLLPKSVFTNKDAIATFGVGKNMVSSIRHWALACGIIEDATTKEFVITKLASSILSDNGFDPYAEHSSTAWLIHWHLAGKCLRSTTWYWLFNHVTMPAFTRKDLEGVLANYAQEIVPEHRLSPATLERDLEVCLRSYAPRSSGGSPEDYAEPLLGEIGLLQEIHKGQYAFRRGPKASLHKGIFAFALMDFWQQKADGLSALAFENIIYTEGSPGRVFKLDEESVAQYLIELSEFTEGVLAWTDSAGLRQIHKKVLTETEQENFKEKMIRWAYDE</sequence>
<organism evidence="2">
    <name type="scientific">Enterobacter cloacae complex sp. Mu1197</name>
    <dbReference type="NCBI Taxonomy" id="3152302"/>
    <lineage>
        <taxon>Bacteria</taxon>
        <taxon>Pseudomonadati</taxon>
        <taxon>Pseudomonadota</taxon>
        <taxon>Gammaproteobacteria</taxon>
        <taxon>Enterobacterales</taxon>
        <taxon>Enterobacteriaceae</taxon>
        <taxon>Enterobacter</taxon>
        <taxon>Enterobacter cloacae complex</taxon>
    </lineage>
</organism>
<dbReference type="AlphaFoldDB" id="A0AAU7FYX7"/>
<feature type="domain" description="DUF4007" evidence="1">
    <location>
        <begin position="15"/>
        <end position="298"/>
    </location>
</feature>
<dbReference type="EMBL" id="CP157375">
    <property type="protein sequence ID" value="XBM31015.1"/>
    <property type="molecule type" value="Genomic_DNA"/>
</dbReference>
<dbReference type="RefSeq" id="WP_333119050.1">
    <property type="nucleotide sequence ID" value="NZ_CP157375.1"/>
</dbReference>
<evidence type="ECO:0000313" key="2">
    <source>
        <dbReference type="EMBL" id="XBM31015.1"/>
    </source>
</evidence>
<evidence type="ECO:0000259" key="1">
    <source>
        <dbReference type="Pfam" id="PF13182"/>
    </source>
</evidence>
<accession>A0AAU7FYX7</accession>
<gene>
    <name evidence="2" type="ORF">ABFV38_02580</name>
</gene>
<proteinExistence type="predicted"/>
<protein>
    <submittedName>
        <fullName evidence="2">DUF4007 family protein</fullName>
    </submittedName>
</protein>
<name>A0AAU7FYX7_9ENTR</name>